<keyword evidence="8" id="KW-1185">Reference proteome</keyword>
<feature type="transmembrane region" description="Helical" evidence="5">
    <location>
        <begin position="539"/>
        <end position="556"/>
    </location>
</feature>
<organism evidence="7 8">
    <name type="scientific">Symbiodinium microadriaticum</name>
    <name type="common">Dinoflagellate</name>
    <name type="synonym">Zooxanthella microadriatica</name>
    <dbReference type="NCBI Taxonomy" id="2951"/>
    <lineage>
        <taxon>Eukaryota</taxon>
        <taxon>Sar</taxon>
        <taxon>Alveolata</taxon>
        <taxon>Dinophyceae</taxon>
        <taxon>Suessiales</taxon>
        <taxon>Symbiodiniaceae</taxon>
        <taxon>Symbiodinium</taxon>
    </lineage>
</organism>
<dbReference type="EMBL" id="LSRX01000105">
    <property type="protein sequence ID" value="OLQ08999.1"/>
    <property type="molecule type" value="Genomic_DNA"/>
</dbReference>
<feature type="transmembrane region" description="Helical" evidence="5">
    <location>
        <begin position="301"/>
        <end position="320"/>
    </location>
</feature>
<name>A0A1Q9ENI5_SYMMI</name>
<evidence type="ECO:0000313" key="7">
    <source>
        <dbReference type="EMBL" id="OLQ08999.1"/>
    </source>
</evidence>
<reference evidence="7 8" key="1">
    <citation type="submission" date="2016-02" db="EMBL/GenBank/DDBJ databases">
        <title>Genome analysis of coral dinoflagellate symbionts highlights evolutionary adaptations to a symbiotic lifestyle.</title>
        <authorList>
            <person name="Aranda M."/>
            <person name="Li Y."/>
            <person name="Liew Y.J."/>
            <person name="Baumgarten S."/>
            <person name="Simakov O."/>
            <person name="Wilson M."/>
            <person name="Piel J."/>
            <person name="Ashoor H."/>
            <person name="Bougouffa S."/>
            <person name="Bajic V.B."/>
            <person name="Ryu T."/>
            <person name="Ravasi T."/>
            <person name="Bayer T."/>
            <person name="Micklem G."/>
            <person name="Kim H."/>
            <person name="Bhak J."/>
            <person name="Lajeunesse T.C."/>
            <person name="Voolstra C.R."/>
        </authorList>
    </citation>
    <scope>NUCLEOTIDE SEQUENCE [LARGE SCALE GENOMIC DNA]</scope>
    <source>
        <strain evidence="7 8">CCMP2467</strain>
    </source>
</reference>
<dbReference type="InterPro" id="IPR027359">
    <property type="entry name" value="Volt_channel_dom_sf"/>
</dbReference>
<dbReference type="InterPro" id="IPR005804">
    <property type="entry name" value="FA_desaturase_dom"/>
</dbReference>
<dbReference type="GO" id="GO:0042284">
    <property type="term" value="F:sphingolipid delta-4 desaturase activity"/>
    <property type="evidence" value="ECO:0007669"/>
    <property type="project" value="TreeGrafter"/>
</dbReference>
<evidence type="ECO:0000256" key="1">
    <source>
        <dbReference type="ARBA" id="ARBA00004141"/>
    </source>
</evidence>
<protein>
    <recommendedName>
        <fullName evidence="6">Fatty acid desaturase domain-containing protein</fullName>
    </recommendedName>
</protein>
<evidence type="ECO:0000256" key="5">
    <source>
        <dbReference type="SAM" id="Phobius"/>
    </source>
</evidence>
<feature type="domain" description="Fatty acid desaturase" evidence="6">
    <location>
        <begin position="512"/>
        <end position="745"/>
    </location>
</feature>
<accession>A0A1Q9ENI5</accession>
<proteinExistence type="predicted"/>
<evidence type="ECO:0000256" key="3">
    <source>
        <dbReference type="ARBA" id="ARBA00022989"/>
    </source>
</evidence>
<dbReference type="OrthoDB" id="414189at2759"/>
<dbReference type="Gene3D" id="1.20.120.350">
    <property type="entry name" value="Voltage-gated potassium channels. Chain C"/>
    <property type="match status" value="1"/>
</dbReference>
<dbReference type="GO" id="GO:0016020">
    <property type="term" value="C:membrane"/>
    <property type="evidence" value="ECO:0007669"/>
    <property type="project" value="UniProtKB-SubCell"/>
</dbReference>
<sequence length="828" mass="94169">MFGSDWANEALLSEKGSKDYFENRKQLAQCGIQDGATLKFAYARNLTTLEKVELSCQGVGTGTYQLPPMAISRPSQNPLAYERAEHEQLISFGPWSDRRKELGLSVSAMGGEMENMEGSLSPGFDHDEVVPRERRNSHEVKGDESMNSLETRKQAILRNLQQYYDANFTSTMSLGKHPERERRRCIFPKSFTVPAGVVKRAMEILDQSESPDCPGEMRLGEVIGALHRFHSALGEEKSIDWDLQILEDLGLSTDVNAFDPEMMIEWHTEAVYSRFRVELGTLERLYFALDMGDNSSLLSKAITGSLLVAVFLSMICWIVGTTKVFRVLPCVGQEVNSCTPREPVWMETVEMVCVWVFTAEILLRLICVAQTRSELLNQRYLIDVITEQIEWNAPRSGARRFLAFLCSIQAFYVLHAAVSPLGCHRFVKNRGPPRARRHQHRLATPAMTMPEDRAGGADPIASIECLDALVPRAEIAKLSRQRSDMQGALQLLFHGSVFTTVACCRLPLYSPVMGMAVVAAFFFHGLHETVHQTAFRSRWINVLVAHFLGFLCMRPARHYWYYHLDHHRYTGNPQRDSELQPGSFLDLAIDRPAQYLLYLSGIPFWLDAAFTLLSHAIGRCHEAYLRNQRACDEVKGEARAYLLAYSLLALSCAMSPGMAWALWYFWVCPALLAQPILRFYLLAEHRGRKLSTRVYENTRTTYTNWFFRRLAWCMPYHMEHHAWPSIPFYKLREANHLLLRAAQKAGGDDLLEQGEIHPELKGSSRLGYLGFNHRYWMLFVTFSPSYLSGSNSSFSQLRVLRSEGAAKLAWTARRRVTCLSLAGLLTEL</sequence>
<evidence type="ECO:0000313" key="8">
    <source>
        <dbReference type="Proteomes" id="UP000186817"/>
    </source>
</evidence>
<dbReference type="Pfam" id="PF00487">
    <property type="entry name" value="FA_desaturase"/>
    <property type="match status" value="1"/>
</dbReference>
<keyword evidence="2 5" id="KW-0812">Transmembrane</keyword>
<keyword evidence="3 5" id="KW-1133">Transmembrane helix</keyword>
<dbReference type="Proteomes" id="UP000186817">
    <property type="component" value="Unassembled WGS sequence"/>
</dbReference>
<gene>
    <name evidence="7" type="ORF">AK812_SmicGene7438</name>
</gene>
<feature type="transmembrane region" description="Helical" evidence="5">
    <location>
        <begin position="595"/>
        <end position="617"/>
    </location>
</feature>
<feature type="transmembrane region" description="Helical" evidence="5">
    <location>
        <begin position="638"/>
        <end position="657"/>
    </location>
</feature>
<dbReference type="PANTHER" id="PTHR12879:SF8">
    <property type="entry name" value="SPHINGOLIPID DELTA(4)-DESATURASE DES1"/>
    <property type="match status" value="1"/>
</dbReference>
<evidence type="ECO:0000259" key="6">
    <source>
        <dbReference type="Pfam" id="PF00487"/>
    </source>
</evidence>
<evidence type="ECO:0000256" key="4">
    <source>
        <dbReference type="ARBA" id="ARBA00023136"/>
    </source>
</evidence>
<keyword evidence="4 5" id="KW-0472">Membrane</keyword>
<evidence type="ECO:0000256" key="2">
    <source>
        <dbReference type="ARBA" id="ARBA00022692"/>
    </source>
</evidence>
<comment type="subcellular location">
    <subcellularLocation>
        <location evidence="1">Membrane</location>
        <topology evidence="1">Multi-pass membrane protein</topology>
    </subcellularLocation>
</comment>
<dbReference type="PANTHER" id="PTHR12879">
    <property type="entry name" value="SPHINGOLIPID DELTA 4 DESATURASE/C-4 HYDROXYLASE PROTEIN DES2"/>
    <property type="match status" value="1"/>
</dbReference>
<dbReference type="GO" id="GO:0046513">
    <property type="term" value="P:ceramide biosynthetic process"/>
    <property type="evidence" value="ECO:0007669"/>
    <property type="project" value="TreeGrafter"/>
</dbReference>
<feature type="transmembrane region" description="Helical" evidence="5">
    <location>
        <begin position="663"/>
        <end position="683"/>
    </location>
</feature>
<dbReference type="AlphaFoldDB" id="A0A1Q9ENI5"/>
<comment type="caution">
    <text evidence="7">The sequence shown here is derived from an EMBL/GenBank/DDBJ whole genome shotgun (WGS) entry which is preliminary data.</text>
</comment>
<feature type="transmembrane region" description="Helical" evidence="5">
    <location>
        <begin position="508"/>
        <end position="527"/>
    </location>
</feature>